<accession>A0A158KI92</accession>
<dbReference type="OrthoDB" id="8595948at2"/>
<gene>
    <name evidence="3" type="ORF">AWB68_05946</name>
</gene>
<dbReference type="InterPro" id="IPR012495">
    <property type="entry name" value="TadE-like_dom"/>
</dbReference>
<evidence type="ECO:0000313" key="4">
    <source>
        <dbReference type="Proteomes" id="UP000054770"/>
    </source>
</evidence>
<feature type="transmembrane region" description="Helical" evidence="1">
    <location>
        <begin position="25"/>
        <end position="47"/>
    </location>
</feature>
<keyword evidence="1" id="KW-0812">Transmembrane</keyword>
<keyword evidence="1" id="KW-0472">Membrane</keyword>
<dbReference type="EMBL" id="FCON02000096">
    <property type="protein sequence ID" value="SAL80807.1"/>
    <property type="molecule type" value="Genomic_DNA"/>
</dbReference>
<dbReference type="Proteomes" id="UP000054770">
    <property type="component" value="Unassembled WGS sequence"/>
</dbReference>
<comment type="caution">
    <text evidence="3">The sequence shown here is derived from an EMBL/GenBank/DDBJ whole genome shotgun (WGS) entry which is preliminary data.</text>
</comment>
<evidence type="ECO:0000256" key="1">
    <source>
        <dbReference type="SAM" id="Phobius"/>
    </source>
</evidence>
<dbReference type="AlphaFoldDB" id="A0A158KI92"/>
<evidence type="ECO:0000259" key="2">
    <source>
        <dbReference type="Pfam" id="PF07811"/>
    </source>
</evidence>
<protein>
    <submittedName>
        <fullName evidence="3">TadE family protein</fullName>
    </submittedName>
</protein>
<proteinExistence type="predicted"/>
<keyword evidence="1" id="KW-1133">Transmembrane helix</keyword>
<dbReference type="Pfam" id="PF07811">
    <property type="entry name" value="TadE"/>
    <property type="match status" value="1"/>
</dbReference>
<feature type="domain" description="TadE-like" evidence="2">
    <location>
        <begin position="22"/>
        <end position="64"/>
    </location>
</feature>
<dbReference type="RefSeq" id="WP_087647932.1">
    <property type="nucleotide sequence ID" value="NZ_FCON02000096.1"/>
</dbReference>
<reference evidence="3" key="1">
    <citation type="submission" date="2016-01" db="EMBL/GenBank/DDBJ databases">
        <authorList>
            <person name="Peeters C."/>
        </authorList>
    </citation>
    <scope>NUCLEOTIDE SEQUENCE [LARGE SCALE GENOMIC DNA]</scope>
    <source>
        <strain evidence="3">LMG 22940</strain>
    </source>
</reference>
<keyword evidence="4" id="KW-1185">Reference proteome</keyword>
<evidence type="ECO:0000313" key="3">
    <source>
        <dbReference type="EMBL" id="SAL80807.1"/>
    </source>
</evidence>
<name>A0A158KI92_9BURK</name>
<sequence>MTAALARWRAGFVARLVRDSRGVSAIEFALVAPVVFILVLGTVEIALDMFVDASVQIAAQQASRVGLTTANPASGTRAQQAQTIVKNILGRWQNIGGTVSITTLNYGSYNNVGSTSYQSNMGNFGDVVSYNITVTVPGFSGIPQLFGVQTLTFQRNYIVQNEK</sequence>
<organism evidence="3 4">
    <name type="scientific">Caballeronia choica</name>
    <dbReference type="NCBI Taxonomy" id="326476"/>
    <lineage>
        <taxon>Bacteria</taxon>
        <taxon>Pseudomonadati</taxon>
        <taxon>Pseudomonadota</taxon>
        <taxon>Betaproteobacteria</taxon>
        <taxon>Burkholderiales</taxon>
        <taxon>Burkholderiaceae</taxon>
        <taxon>Caballeronia</taxon>
    </lineage>
</organism>